<dbReference type="Gene3D" id="3.20.20.80">
    <property type="entry name" value="Glycosidases"/>
    <property type="match status" value="1"/>
</dbReference>
<keyword evidence="2" id="KW-1185">Reference proteome</keyword>
<dbReference type="RefSeq" id="WP_136909803.1">
    <property type="nucleotide sequence ID" value="NZ_SUMD01000004.1"/>
</dbReference>
<gene>
    <name evidence="1" type="ORF">FCG67_11290</name>
</gene>
<dbReference type="Proteomes" id="UP000305109">
    <property type="component" value="Unassembled WGS sequence"/>
</dbReference>
<dbReference type="InterPro" id="IPR017853">
    <property type="entry name" value="GH"/>
</dbReference>
<sequence length="314" mass="33766">MIFGIWPGVVAADLVDFRPLDCPPEDPTATLSALRGLQGDAPAFYVRCYRHFGVGVPQGTATSRTPGHPELYAGDGRLTDLVACYQSPEPDPSGFAEFVREAVRDVAEWGGGKVQVGEELNMPAPQDGGSPGCFDAVAAGIAAAFEERERLGVDVEIGVNSAGMADPAFWRRLAATVGVEHLEALDYIGLDAFPDVFHPIPHDRLAASVTYLLERFRSVTTEFGVPESTPIHVTETGWPTGADRDEATQRIVLETVANAALHSGVGVTAYEFFGLRDGHSDAEWTSRFGLLRDDYTPKPAFHAVRDLIAGRSTP</sequence>
<evidence type="ECO:0000313" key="2">
    <source>
        <dbReference type="Proteomes" id="UP000305109"/>
    </source>
</evidence>
<evidence type="ECO:0008006" key="3">
    <source>
        <dbReference type="Google" id="ProtNLM"/>
    </source>
</evidence>
<dbReference type="SUPFAM" id="SSF51445">
    <property type="entry name" value="(Trans)glycosidases"/>
    <property type="match status" value="1"/>
</dbReference>
<evidence type="ECO:0000313" key="1">
    <source>
        <dbReference type="EMBL" id="TJZ78597.1"/>
    </source>
</evidence>
<proteinExistence type="predicted"/>
<accession>A0ABY2RMZ2</accession>
<name>A0ABY2RMZ2_9NOCA</name>
<reference evidence="1 2" key="1">
    <citation type="submission" date="2019-04" db="EMBL/GenBank/DDBJ databases">
        <title>Rhodococcus oryzae sp. nov., a novel actinomycete isolated from rhizosphere soil of rice (Oryza sativa L.).</title>
        <authorList>
            <person name="Li C."/>
        </authorList>
    </citation>
    <scope>NUCLEOTIDE SEQUENCE [LARGE SCALE GENOMIC DNA]</scope>
    <source>
        <strain evidence="1 2">NEAU-CX67</strain>
    </source>
</reference>
<protein>
    <recommendedName>
        <fullName evidence="3">Glycosyl hydrolase</fullName>
    </recommendedName>
</protein>
<organism evidence="1 2">
    <name type="scientific">Rhodococcus oryzae</name>
    <dbReference type="NCBI Taxonomy" id="2571143"/>
    <lineage>
        <taxon>Bacteria</taxon>
        <taxon>Bacillati</taxon>
        <taxon>Actinomycetota</taxon>
        <taxon>Actinomycetes</taxon>
        <taxon>Mycobacteriales</taxon>
        <taxon>Nocardiaceae</taxon>
        <taxon>Rhodococcus</taxon>
    </lineage>
</organism>
<dbReference type="EMBL" id="SUMD01000004">
    <property type="protein sequence ID" value="TJZ78597.1"/>
    <property type="molecule type" value="Genomic_DNA"/>
</dbReference>
<comment type="caution">
    <text evidence="1">The sequence shown here is derived from an EMBL/GenBank/DDBJ whole genome shotgun (WGS) entry which is preliminary data.</text>
</comment>